<evidence type="ECO:0000313" key="3">
    <source>
        <dbReference type="Proteomes" id="UP000242381"/>
    </source>
</evidence>
<evidence type="ECO:0000259" key="1">
    <source>
        <dbReference type="Pfam" id="PF13649"/>
    </source>
</evidence>
<dbReference type="PANTHER" id="PTHR43591:SF24">
    <property type="entry name" value="2-METHOXY-6-POLYPRENYL-1,4-BENZOQUINOL METHYLASE, MITOCHONDRIAL"/>
    <property type="match status" value="1"/>
</dbReference>
<sequence length="320" mass="36875">MGVAISRDPSLTTTNNNNIHYAKKLKTVKQNKEQEKRLTSRIIYGREYHAIENSTYMLPKDDKEVDRLHDQHFIIKELLGFNIMKEAFHLLDFQKSNLNILDVCCGPATWLCEESLEYPSCQFTGIDMCSLWPQVIRPANLHFTEANILQGLPYPDNSFDFVHMRFVVLAFKSKEWPFILSEIKRVLKDGGCFQCVEVDMRINITTIDNVAKTYMEAFESFCESYQLDPSVAAKYDTMLVDNGMKIVQSNYREVPLGWGGPVGHAYLHTFQGILEGLAPWLKKSLNIEQDENYHILLDTIKRALVRSRAFIGLYAFLAQK</sequence>
<keyword evidence="2" id="KW-0489">Methyltransferase</keyword>
<dbReference type="AlphaFoldDB" id="A0A1X0RVX2"/>
<dbReference type="Proteomes" id="UP000242381">
    <property type="component" value="Unassembled WGS sequence"/>
</dbReference>
<keyword evidence="2" id="KW-0808">Transferase</keyword>
<dbReference type="InterPro" id="IPR041698">
    <property type="entry name" value="Methyltransf_25"/>
</dbReference>
<dbReference type="InterPro" id="IPR029063">
    <property type="entry name" value="SAM-dependent_MTases_sf"/>
</dbReference>
<dbReference type="EMBL" id="KV921393">
    <property type="protein sequence ID" value="ORE16213.1"/>
    <property type="molecule type" value="Genomic_DNA"/>
</dbReference>
<dbReference type="Gene3D" id="3.40.50.150">
    <property type="entry name" value="Vaccinia Virus protein VP39"/>
    <property type="match status" value="1"/>
</dbReference>
<protein>
    <submittedName>
        <fullName evidence="2">S-adenosyl-L-methionine-dependent methyltransferase</fullName>
    </submittedName>
</protein>
<gene>
    <name evidence="2" type="ORF">BCV71DRAFT_218348</name>
</gene>
<organism evidence="2 3">
    <name type="scientific">Rhizopus microsporus</name>
    <dbReference type="NCBI Taxonomy" id="58291"/>
    <lineage>
        <taxon>Eukaryota</taxon>
        <taxon>Fungi</taxon>
        <taxon>Fungi incertae sedis</taxon>
        <taxon>Mucoromycota</taxon>
        <taxon>Mucoromycotina</taxon>
        <taxon>Mucoromycetes</taxon>
        <taxon>Mucorales</taxon>
        <taxon>Mucorineae</taxon>
        <taxon>Rhizopodaceae</taxon>
        <taxon>Rhizopus</taxon>
    </lineage>
</organism>
<dbReference type="Pfam" id="PF13649">
    <property type="entry name" value="Methyltransf_25"/>
    <property type="match status" value="1"/>
</dbReference>
<dbReference type="OMA" id="ATWLCET"/>
<accession>A0A1X0RVX2</accession>
<dbReference type="VEuPathDB" id="FungiDB:BCV72DRAFT_221150"/>
<proteinExistence type="predicted"/>
<dbReference type="GO" id="GO:0008168">
    <property type="term" value="F:methyltransferase activity"/>
    <property type="evidence" value="ECO:0007669"/>
    <property type="project" value="UniProtKB-KW"/>
</dbReference>
<dbReference type="GO" id="GO:0032259">
    <property type="term" value="P:methylation"/>
    <property type="evidence" value="ECO:0007669"/>
    <property type="project" value="UniProtKB-KW"/>
</dbReference>
<evidence type="ECO:0000313" key="2">
    <source>
        <dbReference type="EMBL" id="ORE16213.1"/>
    </source>
</evidence>
<dbReference type="CDD" id="cd02440">
    <property type="entry name" value="AdoMet_MTases"/>
    <property type="match status" value="1"/>
</dbReference>
<name>A0A1X0RVX2_RHIZD</name>
<reference evidence="2 3" key="1">
    <citation type="journal article" date="2016" name="Proc. Natl. Acad. Sci. U.S.A.">
        <title>Lipid metabolic changes in an early divergent fungus govern the establishment of a mutualistic symbiosis with endobacteria.</title>
        <authorList>
            <person name="Lastovetsky O.A."/>
            <person name="Gaspar M.L."/>
            <person name="Mondo S.J."/>
            <person name="LaButti K.M."/>
            <person name="Sandor L."/>
            <person name="Grigoriev I.V."/>
            <person name="Henry S.A."/>
            <person name="Pawlowska T.E."/>
        </authorList>
    </citation>
    <scope>NUCLEOTIDE SEQUENCE [LARGE SCALE GENOMIC DNA]</scope>
    <source>
        <strain evidence="2 3">ATCC 11559</strain>
    </source>
</reference>
<dbReference type="PANTHER" id="PTHR43591">
    <property type="entry name" value="METHYLTRANSFERASE"/>
    <property type="match status" value="1"/>
</dbReference>
<feature type="domain" description="Methyltransferase" evidence="1">
    <location>
        <begin position="100"/>
        <end position="191"/>
    </location>
</feature>
<dbReference type="SUPFAM" id="SSF53335">
    <property type="entry name" value="S-adenosyl-L-methionine-dependent methyltransferases"/>
    <property type="match status" value="1"/>
</dbReference>